<feature type="domain" description="ABC transporter" evidence="4">
    <location>
        <begin position="6"/>
        <end position="236"/>
    </location>
</feature>
<evidence type="ECO:0000313" key="5">
    <source>
        <dbReference type="EMBL" id="CAC11214.1"/>
    </source>
</evidence>
<keyword evidence="1" id="KW-0813">Transport</keyword>
<dbReference type="Proteomes" id="UP000001024">
    <property type="component" value="Chromosome"/>
</dbReference>
<dbReference type="GO" id="GO:0005524">
    <property type="term" value="F:ATP binding"/>
    <property type="evidence" value="ECO:0007669"/>
    <property type="project" value="UniProtKB-KW"/>
</dbReference>
<dbReference type="PANTHER" id="PTHR42939:SF1">
    <property type="entry name" value="ABC TRANSPORTER ATP-BINDING PROTEIN ALBC-RELATED"/>
    <property type="match status" value="1"/>
</dbReference>
<dbReference type="PROSITE" id="PS50893">
    <property type="entry name" value="ABC_TRANSPORTER_2"/>
    <property type="match status" value="1"/>
</dbReference>
<dbReference type="Pfam" id="PF00005">
    <property type="entry name" value="ABC_tran"/>
    <property type="match status" value="1"/>
</dbReference>
<accession>Q9HM05</accession>
<dbReference type="InterPro" id="IPR051782">
    <property type="entry name" value="ABC_Transporter_VariousFunc"/>
</dbReference>
<protein>
    <submittedName>
        <fullName evidence="5">Gliding motility protein (GldA) related protein</fullName>
    </submittedName>
</protein>
<dbReference type="InterPro" id="IPR003439">
    <property type="entry name" value="ABC_transporter-like_ATP-bd"/>
</dbReference>
<evidence type="ECO:0000256" key="2">
    <source>
        <dbReference type="ARBA" id="ARBA00022741"/>
    </source>
</evidence>
<dbReference type="TCDB" id="3.A.1.128.7">
    <property type="family name" value="the atp-binding cassette (abc) superfamily"/>
</dbReference>
<evidence type="ECO:0000256" key="3">
    <source>
        <dbReference type="ARBA" id="ARBA00022840"/>
    </source>
</evidence>
<dbReference type="InterPro" id="IPR017871">
    <property type="entry name" value="ABC_transporter-like_CS"/>
</dbReference>
<dbReference type="PANTHER" id="PTHR42939">
    <property type="entry name" value="ABC TRANSPORTER ATP-BINDING PROTEIN ALBC-RELATED"/>
    <property type="match status" value="1"/>
</dbReference>
<dbReference type="RefSeq" id="WP_010900494.1">
    <property type="nucleotide sequence ID" value="NC_002578.1"/>
</dbReference>
<dbReference type="FunCoup" id="Q9HM05">
    <property type="interactions" value="6"/>
</dbReference>
<evidence type="ECO:0000313" key="6">
    <source>
        <dbReference type="Proteomes" id="UP000001024"/>
    </source>
</evidence>
<dbReference type="GO" id="GO:0016887">
    <property type="term" value="F:ATP hydrolysis activity"/>
    <property type="evidence" value="ECO:0007669"/>
    <property type="project" value="InterPro"/>
</dbReference>
<proteinExistence type="predicted"/>
<organism evidence="5 6">
    <name type="scientific">Thermoplasma acidophilum (strain ATCC 25905 / DSM 1728 / JCM 9062 / NBRC 15155 / AMRC-C165)</name>
    <dbReference type="NCBI Taxonomy" id="273075"/>
    <lineage>
        <taxon>Archaea</taxon>
        <taxon>Methanobacteriati</taxon>
        <taxon>Thermoplasmatota</taxon>
        <taxon>Thermoplasmata</taxon>
        <taxon>Thermoplasmatales</taxon>
        <taxon>Thermoplasmataceae</taxon>
        <taxon>Thermoplasma</taxon>
    </lineage>
</organism>
<dbReference type="STRING" id="273075.gene:9571281"/>
<dbReference type="Gene3D" id="3.40.50.300">
    <property type="entry name" value="P-loop containing nucleotide triphosphate hydrolases"/>
    <property type="match status" value="1"/>
</dbReference>
<name>Q9HM05_THEAC</name>
<keyword evidence="3" id="KW-0067">ATP-binding</keyword>
<evidence type="ECO:0000256" key="1">
    <source>
        <dbReference type="ARBA" id="ARBA00022448"/>
    </source>
</evidence>
<dbReference type="SUPFAM" id="SSF52540">
    <property type="entry name" value="P-loop containing nucleoside triphosphate hydrolases"/>
    <property type="match status" value="1"/>
</dbReference>
<dbReference type="SMART" id="SM00382">
    <property type="entry name" value="AAA"/>
    <property type="match status" value="1"/>
</dbReference>
<sequence>MMNCSIKIDNVSMRYGEKLALDGVTLDIPEGTIYGILGPNGSGKTTLMRIILGLLKQTAGSAIVCGYDSTRDQMKIKEISGYVPETPILYESMTPSELFSFIASIRRMDEGTFRRRVDALIDAFGIAEYINEFIGSLSFGNRQKVAIISAILHDPKILIVDEGINGLDPRSAKLFKSILTDMRDHGKIIVFSTHILEIAESLCDHVAILYNGHIVANGTIADLRNEANAPSQNLEEIFLKLTNADDIPEVARYLRDEIEH</sequence>
<dbReference type="PROSITE" id="PS00211">
    <property type="entry name" value="ABC_TRANSPORTER_1"/>
    <property type="match status" value="1"/>
</dbReference>
<dbReference type="KEGG" id="tac:Ta0066"/>
<dbReference type="InterPro" id="IPR027417">
    <property type="entry name" value="P-loop_NTPase"/>
</dbReference>
<dbReference type="EMBL" id="AL445063">
    <property type="protein sequence ID" value="CAC11214.1"/>
    <property type="molecule type" value="Genomic_DNA"/>
</dbReference>
<dbReference type="HOGENOM" id="CLU_000604_1_2_2"/>
<dbReference type="eggNOG" id="arCOG00194">
    <property type="taxonomic scope" value="Archaea"/>
</dbReference>
<reference evidence="5 6" key="1">
    <citation type="journal article" date="2000" name="Nature">
        <title>The genome sequence of the thermoacidophilic scavenger Thermoplasma acidophilum.</title>
        <authorList>
            <person name="Ruepp A."/>
            <person name="Graml W."/>
            <person name="Santos-Martinez M.L."/>
            <person name="Koretke K.K."/>
            <person name="Volker C."/>
            <person name="Mewes H.W."/>
            <person name="Frishman D."/>
            <person name="Stocker S."/>
            <person name="Lupas A.N."/>
            <person name="Baumeister W."/>
        </authorList>
    </citation>
    <scope>NUCLEOTIDE SEQUENCE [LARGE SCALE GENOMIC DNA]</scope>
    <source>
        <strain evidence="6">ATCC 25905 / DSM 1728 / JCM 9062 / NBRC 15155 / AMRC-C165</strain>
    </source>
</reference>
<dbReference type="EnsemblBacteria" id="CAC11214">
    <property type="protein sequence ID" value="CAC11214"/>
    <property type="gene ID" value="CAC11214"/>
</dbReference>
<dbReference type="AlphaFoldDB" id="Q9HM05"/>
<gene>
    <name evidence="5" type="ordered locus">Ta0066</name>
</gene>
<dbReference type="PaxDb" id="273075-Ta0066"/>
<dbReference type="InParanoid" id="Q9HM05"/>
<evidence type="ECO:0000259" key="4">
    <source>
        <dbReference type="PROSITE" id="PS50893"/>
    </source>
</evidence>
<keyword evidence="2" id="KW-0547">Nucleotide-binding</keyword>
<dbReference type="CDD" id="cd03230">
    <property type="entry name" value="ABC_DR_subfamily_A"/>
    <property type="match status" value="1"/>
</dbReference>
<dbReference type="InterPro" id="IPR003593">
    <property type="entry name" value="AAA+_ATPase"/>
</dbReference>
<keyword evidence="6" id="KW-1185">Reference proteome</keyword>